<protein>
    <submittedName>
        <fullName evidence="2">Uncharacterized protein</fullName>
    </submittedName>
</protein>
<name>W9J180_FUSOX</name>
<feature type="region of interest" description="Disordered" evidence="1">
    <location>
        <begin position="1"/>
        <end position="35"/>
    </location>
</feature>
<accession>W9J180</accession>
<reference evidence="2 3" key="1">
    <citation type="submission" date="2011-06" db="EMBL/GenBank/DDBJ databases">
        <title>The Genome Sequence of Fusarium oxysporum FOSC 3-a.</title>
        <authorList>
            <consortium name="The Broad Institute Genome Sequencing Platform"/>
            <person name="Ma L.-J."/>
            <person name="Gale L.R."/>
            <person name="Schwartz D.C."/>
            <person name="Zhou S."/>
            <person name="Corby-Kistler H."/>
            <person name="Young S.K."/>
            <person name="Zeng Q."/>
            <person name="Gargeya S."/>
            <person name="Fitzgerald M."/>
            <person name="Haas B."/>
            <person name="Abouelleil A."/>
            <person name="Alvarado L."/>
            <person name="Arachchi H.M."/>
            <person name="Berlin A."/>
            <person name="Brown A."/>
            <person name="Chapman S.B."/>
            <person name="Chen Z."/>
            <person name="Dunbar C."/>
            <person name="Freedman E."/>
            <person name="Gearin G."/>
            <person name="Gellesch M."/>
            <person name="Goldberg J."/>
            <person name="Griggs A."/>
            <person name="Gujja S."/>
            <person name="Heiman D."/>
            <person name="Howarth C."/>
            <person name="Larson L."/>
            <person name="Lui A."/>
            <person name="MacDonald P.J.P."/>
            <person name="Mehta T."/>
            <person name="Montmayeur A."/>
            <person name="Murphy C."/>
            <person name="Neiman D."/>
            <person name="Pearson M."/>
            <person name="Priest M."/>
            <person name="Roberts A."/>
            <person name="Saif S."/>
            <person name="Shea T."/>
            <person name="Shenoy N."/>
            <person name="Sisk P."/>
            <person name="Stolte C."/>
            <person name="Sykes S."/>
            <person name="Wortman J."/>
            <person name="Nusbaum C."/>
            <person name="Birren B."/>
        </authorList>
    </citation>
    <scope>NUCLEOTIDE SEQUENCE [LARGE SCALE GENOMIC DNA]</scope>
    <source>
        <strain evidence="3">FOSC 3-a</strain>
    </source>
</reference>
<dbReference type="HOGENOM" id="CLU_179462_0_0_1"/>
<organism evidence="2 3">
    <name type="scientific">Fusarium oxysporum NRRL 32931</name>
    <dbReference type="NCBI Taxonomy" id="660029"/>
    <lineage>
        <taxon>Eukaryota</taxon>
        <taxon>Fungi</taxon>
        <taxon>Dikarya</taxon>
        <taxon>Ascomycota</taxon>
        <taxon>Pezizomycotina</taxon>
        <taxon>Sordariomycetes</taxon>
        <taxon>Hypocreomycetidae</taxon>
        <taxon>Hypocreales</taxon>
        <taxon>Nectriaceae</taxon>
        <taxon>Fusarium</taxon>
        <taxon>Fusarium oxysporum species complex</taxon>
    </lineage>
</organism>
<dbReference type="Proteomes" id="UP000030753">
    <property type="component" value="Unassembled WGS sequence"/>
</dbReference>
<evidence type="ECO:0000313" key="2">
    <source>
        <dbReference type="EMBL" id="EWZ00753.1"/>
    </source>
</evidence>
<evidence type="ECO:0000256" key="1">
    <source>
        <dbReference type="SAM" id="MobiDB-lite"/>
    </source>
</evidence>
<dbReference type="EMBL" id="JH717839">
    <property type="protein sequence ID" value="EWZ00753.1"/>
    <property type="molecule type" value="Genomic_DNA"/>
</dbReference>
<proteinExistence type="predicted"/>
<dbReference type="AlphaFoldDB" id="W9J180"/>
<gene>
    <name evidence="2" type="ORF">FOYG_00540</name>
</gene>
<sequence>MEQNSPCSSVTVEVKPSVSDSLKAPPVASRLRPTARPSVSWPVIGFDAKLLSNPPFDLPMGAQIGNERECICKLSLNGSVSSPLSPLQWLGSNGDAAYYHPP</sequence>
<evidence type="ECO:0000313" key="3">
    <source>
        <dbReference type="Proteomes" id="UP000030753"/>
    </source>
</evidence>
<feature type="compositionally biased region" description="Polar residues" evidence="1">
    <location>
        <begin position="1"/>
        <end position="11"/>
    </location>
</feature>